<reference evidence="2" key="1">
    <citation type="submission" date="2022-10" db="EMBL/GenBank/DDBJ databases">
        <title>Genome assembly of Pristionchus species.</title>
        <authorList>
            <person name="Yoshida K."/>
            <person name="Sommer R.J."/>
        </authorList>
    </citation>
    <scope>NUCLEOTIDE SEQUENCE [LARGE SCALE GENOMIC DNA]</scope>
    <source>
        <strain evidence="2">RS5460</strain>
    </source>
</reference>
<organism evidence="1 2">
    <name type="scientific">Pristionchus mayeri</name>
    <dbReference type="NCBI Taxonomy" id="1317129"/>
    <lineage>
        <taxon>Eukaryota</taxon>
        <taxon>Metazoa</taxon>
        <taxon>Ecdysozoa</taxon>
        <taxon>Nematoda</taxon>
        <taxon>Chromadorea</taxon>
        <taxon>Rhabditida</taxon>
        <taxon>Rhabditina</taxon>
        <taxon>Diplogasteromorpha</taxon>
        <taxon>Diplogasteroidea</taxon>
        <taxon>Neodiplogasteridae</taxon>
        <taxon>Pristionchus</taxon>
    </lineage>
</organism>
<comment type="caution">
    <text evidence="1">The sequence shown here is derived from an EMBL/GenBank/DDBJ whole genome shotgun (WGS) entry which is preliminary data.</text>
</comment>
<accession>A0AAN4ZIH9</accession>
<evidence type="ECO:0000313" key="2">
    <source>
        <dbReference type="Proteomes" id="UP001328107"/>
    </source>
</evidence>
<sequence>FEGLKCINTNNSGQHLYMLNSMPFDREAAYRFDHKLKTDNHRQFAYGLHAAIEKIMSSQYARPRGEGVAQ</sequence>
<gene>
    <name evidence="1" type="ORF">PMAYCL1PPCAC_08862</name>
</gene>
<dbReference type="AlphaFoldDB" id="A0AAN4ZIH9"/>
<evidence type="ECO:0000313" key="1">
    <source>
        <dbReference type="EMBL" id="GMR38667.1"/>
    </source>
</evidence>
<protein>
    <submittedName>
        <fullName evidence="1">Uncharacterized protein</fullName>
    </submittedName>
</protein>
<dbReference type="Proteomes" id="UP001328107">
    <property type="component" value="Unassembled WGS sequence"/>
</dbReference>
<dbReference type="EMBL" id="BTRK01000002">
    <property type="protein sequence ID" value="GMR38667.1"/>
    <property type="molecule type" value="Genomic_DNA"/>
</dbReference>
<proteinExistence type="predicted"/>
<keyword evidence="2" id="KW-1185">Reference proteome</keyword>
<feature type="non-terminal residue" evidence="1">
    <location>
        <position position="1"/>
    </location>
</feature>
<name>A0AAN4ZIH9_9BILA</name>
<feature type="non-terminal residue" evidence="1">
    <location>
        <position position="70"/>
    </location>
</feature>